<dbReference type="HAMAP" id="MF_00829">
    <property type="entry name" value="UPF0435"/>
    <property type="match status" value="1"/>
</dbReference>
<dbReference type="Proteomes" id="UP000308230">
    <property type="component" value="Unassembled WGS sequence"/>
</dbReference>
<dbReference type="InterPro" id="IPR009507">
    <property type="entry name" value="UPF0435"/>
</dbReference>
<dbReference type="AlphaFoldDB" id="A0A5R9F4R0"/>
<reference evidence="2 3" key="1">
    <citation type="submission" date="2019-04" db="EMBL/GenBank/DDBJ databases">
        <title>Bacillus caeni sp. nov., a bacterium isolated from mangrove sediment.</title>
        <authorList>
            <person name="Huang H."/>
            <person name="Mo K."/>
            <person name="Hu Y."/>
        </authorList>
    </citation>
    <scope>NUCLEOTIDE SEQUENCE [LARGE SCALE GENOMIC DNA]</scope>
    <source>
        <strain evidence="2 3">HB172195</strain>
    </source>
</reference>
<evidence type="ECO:0000313" key="2">
    <source>
        <dbReference type="EMBL" id="TLS37336.1"/>
    </source>
</evidence>
<accession>A0A5R9F4R0</accession>
<gene>
    <name evidence="2" type="ORF">FCL54_09270</name>
</gene>
<proteinExistence type="inferred from homology"/>
<organism evidence="2 3">
    <name type="scientific">Exobacillus caeni</name>
    <dbReference type="NCBI Taxonomy" id="2574798"/>
    <lineage>
        <taxon>Bacteria</taxon>
        <taxon>Bacillati</taxon>
        <taxon>Bacillota</taxon>
        <taxon>Bacilli</taxon>
        <taxon>Bacillales</taxon>
        <taxon>Guptibacillaceae</taxon>
        <taxon>Exobacillus</taxon>
    </lineage>
</organism>
<dbReference type="RefSeq" id="WP_138125667.1">
    <property type="nucleotide sequence ID" value="NZ_SWLG01000006.1"/>
</dbReference>
<keyword evidence="3" id="KW-1185">Reference proteome</keyword>
<evidence type="ECO:0000313" key="3">
    <source>
        <dbReference type="Proteomes" id="UP000308230"/>
    </source>
</evidence>
<protein>
    <recommendedName>
        <fullName evidence="1">UPF0435 protein FCL54_09270</fullName>
    </recommendedName>
</protein>
<comment type="caution">
    <text evidence="2">The sequence shown here is derived from an EMBL/GenBank/DDBJ whole genome shotgun (WGS) entry which is preliminary data.</text>
</comment>
<evidence type="ECO:0000256" key="1">
    <source>
        <dbReference type="HAMAP-Rule" id="MF_00829"/>
    </source>
</evidence>
<name>A0A5R9F4R0_9BACL</name>
<dbReference type="Pfam" id="PF06569">
    <property type="entry name" value="DUF1128"/>
    <property type="match status" value="1"/>
</dbReference>
<dbReference type="OrthoDB" id="2361695at2"/>
<sequence length="75" mass="8643">MDLSTKSQEGLTYMIEEIKTKMQVINAQMIDPEAYDLSAYDDIHEIYQMVTRKQNLSVGEMQAILSELGQLRKSE</sequence>
<comment type="similarity">
    <text evidence="1">Belongs to the UPF0435 family.</text>
</comment>
<dbReference type="EMBL" id="SWLG01000006">
    <property type="protein sequence ID" value="TLS37336.1"/>
    <property type="molecule type" value="Genomic_DNA"/>
</dbReference>